<dbReference type="InterPro" id="IPR008999">
    <property type="entry name" value="Actin-crosslinking"/>
</dbReference>
<sequence>MTRNPISDNTTQEENFWKKPTSKVSLFGLQTVCERFFPSLYDSTSFSHDGFCIFAFWMLLKSAFLMGLVFTKWACAFLLCCCLITSGAYSVEGLHGGSKVRGVNLGGWLVIEGWIKPSLFDGIANGDMLDGTEVQFKSVTLQKYVSADNGGGMNVTVDRDVPSSWETFRLWRVSESEFQFRTTQGQFLTCDGGGCSVSATAKSPSTSETYEIERNEKNRIHFKIKDGVYLQATTDGHLTADYPGAPGWDDNAATFEMTIVSNTLHGDYQLANGYGHDRAKNVLRRHRNSFITIEDFKFLYKHGINTVRIPVGWWIAFDPDPPSPFIGGSLEALDNAFSWAQEYDIRCIIDLHAAPGSQNGMEHSASRDGFTGWPTSPDYISQSLHVIDFLVSRYARSSALLGIELLNEPSAGAVPLDILISYYKQGYQIVRKYSSSAYVIICQRIGIADPLELYQANIGSHNLVLDLHFYNLFDTFFVNMSVEDNIQYIYKSREGQLQALNSSNGPLVFIGEWVNEWNVTNGSQKDYQDFGKAQLDIYNAASFGWCYWTLKNDREHWDFEWNMRNNFLQLGSSPSKRKLNILGLLGLACTWFWLPFL</sequence>
<evidence type="ECO:0000259" key="5">
    <source>
        <dbReference type="Pfam" id="PF00150"/>
    </source>
</evidence>
<comment type="caution">
    <text evidence="7">The sequence shown here is derived from an EMBL/GenBank/DDBJ whole genome shotgun (WGS) entry which is preliminary data.</text>
</comment>
<dbReference type="InterPro" id="IPR018087">
    <property type="entry name" value="Glyco_hydro_5_CS"/>
</dbReference>
<dbReference type="SUPFAM" id="SSF51445">
    <property type="entry name" value="(Trans)glycosidases"/>
    <property type="match status" value="1"/>
</dbReference>
<evidence type="ECO:0000256" key="4">
    <source>
        <dbReference type="RuleBase" id="RU361153"/>
    </source>
</evidence>
<dbReference type="InterPro" id="IPR017853">
    <property type="entry name" value="GH"/>
</dbReference>
<dbReference type="EMBL" id="JAYMYQ010000011">
    <property type="protein sequence ID" value="KAK7306149.1"/>
    <property type="molecule type" value="Genomic_DNA"/>
</dbReference>
<keyword evidence="2 4" id="KW-0378">Hydrolase</keyword>
<keyword evidence="8" id="KW-1185">Reference proteome</keyword>
<dbReference type="GO" id="GO:0005737">
    <property type="term" value="C:cytoplasm"/>
    <property type="evidence" value="ECO:0007669"/>
    <property type="project" value="TreeGrafter"/>
</dbReference>
<dbReference type="GO" id="GO:0051017">
    <property type="term" value="P:actin filament bundle assembly"/>
    <property type="evidence" value="ECO:0007669"/>
    <property type="project" value="TreeGrafter"/>
</dbReference>
<feature type="domain" description="DUF7910" evidence="6">
    <location>
        <begin position="125"/>
        <end position="260"/>
    </location>
</feature>
<keyword evidence="3 4" id="KW-0326">Glycosidase</keyword>
<dbReference type="GO" id="GO:0000272">
    <property type="term" value="P:polysaccharide catabolic process"/>
    <property type="evidence" value="ECO:0007669"/>
    <property type="project" value="InterPro"/>
</dbReference>
<comment type="similarity">
    <text evidence="1 4">Belongs to the glycosyl hydrolase 5 (cellulase A) family.</text>
</comment>
<evidence type="ECO:0000256" key="3">
    <source>
        <dbReference type="ARBA" id="ARBA00023295"/>
    </source>
</evidence>
<dbReference type="Proteomes" id="UP001367508">
    <property type="component" value="Unassembled WGS sequence"/>
</dbReference>
<evidence type="ECO:0000256" key="1">
    <source>
        <dbReference type="ARBA" id="ARBA00005641"/>
    </source>
</evidence>
<organism evidence="7 8">
    <name type="scientific">Canavalia gladiata</name>
    <name type="common">Sword bean</name>
    <name type="synonym">Dolichos gladiatus</name>
    <dbReference type="NCBI Taxonomy" id="3824"/>
    <lineage>
        <taxon>Eukaryota</taxon>
        <taxon>Viridiplantae</taxon>
        <taxon>Streptophyta</taxon>
        <taxon>Embryophyta</taxon>
        <taxon>Tracheophyta</taxon>
        <taxon>Spermatophyta</taxon>
        <taxon>Magnoliopsida</taxon>
        <taxon>eudicotyledons</taxon>
        <taxon>Gunneridae</taxon>
        <taxon>Pentapetalae</taxon>
        <taxon>rosids</taxon>
        <taxon>fabids</taxon>
        <taxon>Fabales</taxon>
        <taxon>Fabaceae</taxon>
        <taxon>Papilionoideae</taxon>
        <taxon>50 kb inversion clade</taxon>
        <taxon>NPAAA clade</taxon>
        <taxon>indigoferoid/millettioid clade</taxon>
        <taxon>Phaseoleae</taxon>
        <taxon>Canavalia</taxon>
    </lineage>
</organism>
<dbReference type="GO" id="GO:0007163">
    <property type="term" value="P:establishment or maintenance of cell polarity"/>
    <property type="evidence" value="ECO:0007669"/>
    <property type="project" value="TreeGrafter"/>
</dbReference>
<dbReference type="InterPro" id="IPR057232">
    <property type="entry name" value="DUF7910"/>
</dbReference>
<protein>
    <recommendedName>
        <fullName evidence="9">Mannan endo-1,4-beta-mannosidase</fullName>
    </recommendedName>
</protein>
<name>A0AAN9JXJ1_CANGL</name>
<dbReference type="PROSITE" id="PS00659">
    <property type="entry name" value="GLYCOSYL_HYDROL_F5"/>
    <property type="match status" value="1"/>
</dbReference>
<accession>A0AAN9JXJ1</accession>
<dbReference type="InterPro" id="IPR001547">
    <property type="entry name" value="Glyco_hydro_5"/>
</dbReference>
<dbReference type="Gene3D" id="3.20.20.80">
    <property type="entry name" value="Glycosidases"/>
    <property type="match status" value="1"/>
</dbReference>
<evidence type="ECO:0008006" key="9">
    <source>
        <dbReference type="Google" id="ProtNLM"/>
    </source>
</evidence>
<evidence type="ECO:0000313" key="7">
    <source>
        <dbReference type="EMBL" id="KAK7306149.1"/>
    </source>
</evidence>
<evidence type="ECO:0000259" key="6">
    <source>
        <dbReference type="Pfam" id="PF25490"/>
    </source>
</evidence>
<dbReference type="GO" id="GO:0004553">
    <property type="term" value="F:hydrolase activity, hydrolyzing O-glycosyl compounds"/>
    <property type="evidence" value="ECO:0007669"/>
    <property type="project" value="InterPro"/>
</dbReference>
<dbReference type="GO" id="GO:0015629">
    <property type="term" value="C:actin cytoskeleton"/>
    <property type="evidence" value="ECO:0007669"/>
    <property type="project" value="TreeGrafter"/>
</dbReference>
<reference evidence="7 8" key="1">
    <citation type="submission" date="2024-01" db="EMBL/GenBank/DDBJ databases">
        <title>The genomes of 5 underutilized Papilionoideae crops provide insights into root nodulation and disease resistanc.</title>
        <authorList>
            <person name="Jiang F."/>
        </authorList>
    </citation>
    <scope>NUCLEOTIDE SEQUENCE [LARGE SCALE GENOMIC DNA]</scope>
    <source>
        <strain evidence="7">LVBAO_FW01</strain>
        <tissue evidence="7">Leaves</tissue>
    </source>
</reference>
<dbReference type="PANTHER" id="PTHR10551">
    <property type="entry name" value="FASCIN"/>
    <property type="match status" value="1"/>
</dbReference>
<dbReference type="PANTHER" id="PTHR10551:SF9">
    <property type="entry name" value="FASCIN-2"/>
    <property type="match status" value="1"/>
</dbReference>
<gene>
    <name evidence="7" type="ORF">VNO77_44071</name>
</gene>
<evidence type="ECO:0000256" key="2">
    <source>
        <dbReference type="ARBA" id="ARBA00022801"/>
    </source>
</evidence>
<dbReference type="Pfam" id="PF00150">
    <property type="entry name" value="Cellulase"/>
    <property type="match status" value="1"/>
</dbReference>
<dbReference type="AlphaFoldDB" id="A0AAN9JXJ1"/>
<dbReference type="Gene3D" id="2.80.10.50">
    <property type="match status" value="1"/>
</dbReference>
<dbReference type="SUPFAM" id="SSF50405">
    <property type="entry name" value="Actin-crosslinking proteins"/>
    <property type="match status" value="1"/>
</dbReference>
<proteinExistence type="inferred from homology"/>
<dbReference type="Pfam" id="PF25490">
    <property type="entry name" value="DUF7910"/>
    <property type="match status" value="1"/>
</dbReference>
<feature type="domain" description="Glycoside hydrolase family 5" evidence="5">
    <location>
        <begin position="292"/>
        <end position="553"/>
    </location>
</feature>
<dbReference type="GO" id="GO:0016477">
    <property type="term" value="P:cell migration"/>
    <property type="evidence" value="ECO:0007669"/>
    <property type="project" value="TreeGrafter"/>
</dbReference>
<dbReference type="CDD" id="cd00257">
    <property type="entry name" value="beta-trefoil_FSCN-like"/>
    <property type="match status" value="1"/>
</dbReference>
<evidence type="ECO:0000313" key="8">
    <source>
        <dbReference type="Proteomes" id="UP001367508"/>
    </source>
</evidence>
<dbReference type="GO" id="GO:0051015">
    <property type="term" value="F:actin filament binding"/>
    <property type="evidence" value="ECO:0007669"/>
    <property type="project" value="InterPro"/>
</dbReference>
<dbReference type="InterPro" id="IPR010431">
    <property type="entry name" value="Fascin"/>
</dbReference>